<dbReference type="InterPro" id="IPR003695">
    <property type="entry name" value="Ppx_GppA_N"/>
</dbReference>
<gene>
    <name evidence="3" type="ORF">FC50_GL001762</name>
</gene>
<comment type="similarity">
    <text evidence="1">Belongs to the GppA/Ppx family.</text>
</comment>
<dbReference type="CDD" id="cd24052">
    <property type="entry name" value="ASKHA_NBD_HpPPX-GppA-like"/>
    <property type="match status" value="1"/>
</dbReference>
<evidence type="ECO:0000313" key="4">
    <source>
        <dbReference type="Proteomes" id="UP000051922"/>
    </source>
</evidence>
<dbReference type="InterPro" id="IPR043129">
    <property type="entry name" value="ATPase_NBD"/>
</dbReference>
<dbReference type="PATRIC" id="fig|1423783.4.peg.1804"/>
<evidence type="ECO:0000313" key="3">
    <source>
        <dbReference type="EMBL" id="KRL85588.1"/>
    </source>
</evidence>
<proteinExistence type="inferred from homology"/>
<sequence>MTHFAVIDLGSNSVRMSVWSVKDDGQPVAESKVKEMVRLSEDMGAEMTLKEPAISRTIDALLRFKDTYSKLDDLTIKAYATAATRQAKNQKKFLKRVRDEVGLQIEVIPGVREAELDYVGVINTLNVQSGLIMDTGGASTELVLIQNRQMEHRISIPFGSVNLTEHFVQHDPITPGDLFRLWSSVSNVFNGIWWLREAQNLPIIALGGSNRTLAKIQRRKHHFRNFEDIHGFRMLSRNVNSVFAEVVDADVEARRAMPGLARDRADIIVAGLVPVVTMLRFIDADKIIFSQNGLREGALYEYLQGKQQAAAPDEVADETLSDFTADE</sequence>
<dbReference type="Pfam" id="PF02541">
    <property type="entry name" value="Ppx-GppA"/>
    <property type="match status" value="1"/>
</dbReference>
<evidence type="ECO:0000259" key="2">
    <source>
        <dbReference type="Pfam" id="PF02541"/>
    </source>
</evidence>
<name>A0A0R1TZA7_9LACO</name>
<comment type="caution">
    <text evidence="3">The sequence shown here is derived from an EMBL/GenBank/DDBJ whole genome shotgun (WGS) entry which is preliminary data.</text>
</comment>
<evidence type="ECO:0000256" key="1">
    <source>
        <dbReference type="ARBA" id="ARBA00007125"/>
    </source>
</evidence>
<dbReference type="Gene3D" id="3.30.420.40">
    <property type="match status" value="1"/>
</dbReference>
<dbReference type="InterPro" id="IPR050273">
    <property type="entry name" value="GppA/Ppx_hydrolase"/>
</dbReference>
<dbReference type="Gene3D" id="3.30.420.150">
    <property type="entry name" value="Exopolyphosphatase. Domain 2"/>
    <property type="match status" value="1"/>
</dbReference>
<keyword evidence="4" id="KW-1185">Reference proteome</keyword>
<dbReference type="EMBL" id="AZFJ01000052">
    <property type="protein sequence ID" value="KRL85588.1"/>
    <property type="molecule type" value="Genomic_DNA"/>
</dbReference>
<dbReference type="PANTHER" id="PTHR30005">
    <property type="entry name" value="EXOPOLYPHOSPHATASE"/>
    <property type="match status" value="1"/>
</dbReference>
<accession>A0A0R1TZA7</accession>
<dbReference type="AlphaFoldDB" id="A0A0R1TZA7"/>
<dbReference type="SUPFAM" id="SSF53067">
    <property type="entry name" value="Actin-like ATPase domain"/>
    <property type="match status" value="2"/>
</dbReference>
<reference evidence="3 4" key="1">
    <citation type="journal article" date="2015" name="Genome Announc.">
        <title>Expanding the biotechnology potential of lactobacilli through comparative genomics of 213 strains and associated genera.</title>
        <authorList>
            <person name="Sun Z."/>
            <person name="Harris H.M."/>
            <person name="McCann A."/>
            <person name="Guo C."/>
            <person name="Argimon S."/>
            <person name="Zhang W."/>
            <person name="Yang X."/>
            <person name="Jeffery I.B."/>
            <person name="Cooney J.C."/>
            <person name="Kagawa T.F."/>
            <person name="Liu W."/>
            <person name="Song Y."/>
            <person name="Salvetti E."/>
            <person name="Wrobel A."/>
            <person name="Rasinkangas P."/>
            <person name="Parkhill J."/>
            <person name="Rea M.C."/>
            <person name="O'Sullivan O."/>
            <person name="Ritari J."/>
            <person name="Douillard F.P."/>
            <person name="Paul Ross R."/>
            <person name="Yang R."/>
            <person name="Briner A.E."/>
            <person name="Felis G.E."/>
            <person name="de Vos W.M."/>
            <person name="Barrangou R."/>
            <person name="Klaenhammer T.R."/>
            <person name="Caufield P.W."/>
            <person name="Cui Y."/>
            <person name="Zhang H."/>
            <person name="O'Toole P.W."/>
        </authorList>
    </citation>
    <scope>NUCLEOTIDE SEQUENCE [LARGE SCALE GENOMIC DNA]</scope>
    <source>
        <strain evidence="3 4">DSM 15945</strain>
    </source>
</reference>
<dbReference type="PANTHER" id="PTHR30005:SF0">
    <property type="entry name" value="RETROGRADE REGULATION PROTEIN 2"/>
    <property type="match status" value="1"/>
</dbReference>
<organism evidence="3 4">
    <name type="scientific">Lacticaseibacillus pantheris DSM 15945 = JCM 12539 = NBRC 106106</name>
    <dbReference type="NCBI Taxonomy" id="1423783"/>
    <lineage>
        <taxon>Bacteria</taxon>
        <taxon>Bacillati</taxon>
        <taxon>Bacillota</taxon>
        <taxon>Bacilli</taxon>
        <taxon>Lactobacillales</taxon>
        <taxon>Lactobacillaceae</taxon>
        <taxon>Lacticaseibacillus</taxon>
    </lineage>
</organism>
<dbReference type="STRING" id="1423783.FC50_GL001762"/>
<feature type="domain" description="Ppx/GppA phosphatase N-terminal" evidence="2">
    <location>
        <begin position="31"/>
        <end position="303"/>
    </location>
</feature>
<dbReference type="OrthoDB" id="9807195at2"/>
<dbReference type="Proteomes" id="UP000051922">
    <property type="component" value="Unassembled WGS sequence"/>
</dbReference>
<protein>
    <submittedName>
        <fullName evidence="3">Exopolyphosphatase</fullName>
    </submittedName>
</protein>
<dbReference type="RefSeq" id="WP_056956989.1">
    <property type="nucleotide sequence ID" value="NZ_AZFJ01000052.1"/>
</dbReference>